<feature type="transmembrane region" description="Helical" evidence="6">
    <location>
        <begin position="527"/>
        <end position="548"/>
    </location>
</feature>
<feature type="transmembrane region" description="Helical" evidence="6">
    <location>
        <begin position="49"/>
        <end position="71"/>
    </location>
</feature>
<dbReference type="GO" id="GO:0022857">
    <property type="term" value="F:transmembrane transporter activity"/>
    <property type="evidence" value="ECO:0007669"/>
    <property type="project" value="InterPro"/>
</dbReference>
<evidence type="ECO:0000313" key="8">
    <source>
        <dbReference type="EMBL" id="UNI16848.1"/>
    </source>
</evidence>
<organism evidence="8 9">
    <name type="scientific">Purpureocillium takamizusanense</name>
    <dbReference type="NCBI Taxonomy" id="2060973"/>
    <lineage>
        <taxon>Eukaryota</taxon>
        <taxon>Fungi</taxon>
        <taxon>Dikarya</taxon>
        <taxon>Ascomycota</taxon>
        <taxon>Pezizomycotina</taxon>
        <taxon>Sordariomycetes</taxon>
        <taxon>Hypocreomycetidae</taxon>
        <taxon>Hypocreales</taxon>
        <taxon>Ophiocordycipitaceae</taxon>
        <taxon>Purpureocillium</taxon>
    </lineage>
</organism>
<evidence type="ECO:0000259" key="7">
    <source>
        <dbReference type="PROSITE" id="PS50850"/>
    </source>
</evidence>
<keyword evidence="3 6" id="KW-0812">Transmembrane</keyword>
<dbReference type="PANTHER" id="PTHR23501:SF193">
    <property type="entry name" value="MULTIDRUG TRANSPORTER, PUTATIVE (AFU_ORTHOLOGUE AFUA_8G00940)-RELATED"/>
    <property type="match status" value="1"/>
</dbReference>
<feature type="transmembrane region" description="Helical" evidence="6">
    <location>
        <begin position="318"/>
        <end position="344"/>
    </location>
</feature>
<feature type="transmembrane region" description="Helical" evidence="6">
    <location>
        <begin position="152"/>
        <end position="173"/>
    </location>
</feature>
<feature type="transmembrane region" description="Helical" evidence="6">
    <location>
        <begin position="180"/>
        <end position="201"/>
    </location>
</feature>
<comment type="subcellular location">
    <subcellularLocation>
        <location evidence="1">Membrane</location>
        <topology evidence="1">Multi-pass membrane protein</topology>
    </subcellularLocation>
</comment>
<feature type="transmembrane region" description="Helical" evidence="6">
    <location>
        <begin position="364"/>
        <end position="382"/>
    </location>
</feature>
<dbReference type="PROSITE" id="PS50850">
    <property type="entry name" value="MFS"/>
    <property type="match status" value="1"/>
</dbReference>
<protein>
    <recommendedName>
        <fullName evidence="7">Major facilitator superfamily (MFS) profile domain-containing protein</fullName>
    </recommendedName>
</protein>
<evidence type="ECO:0000256" key="3">
    <source>
        <dbReference type="ARBA" id="ARBA00022692"/>
    </source>
</evidence>
<dbReference type="PANTHER" id="PTHR23501">
    <property type="entry name" value="MAJOR FACILITATOR SUPERFAMILY"/>
    <property type="match status" value="1"/>
</dbReference>
<evidence type="ECO:0000256" key="2">
    <source>
        <dbReference type="ARBA" id="ARBA00007520"/>
    </source>
</evidence>
<reference evidence="8" key="1">
    <citation type="submission" date="2021-11" db="EMBL/GenBank/DDBJ databases">
        <title>Purpureocillium_takamizusanense_genome.</title>
        <authorList>
            <person name="Nguyen N.-H."/>
        </authorList>
    </citation>
    <scope>NUCLEOTIDE SEQUENCE</scope>
    <source>
        <strain evidence="8">PT3</strain>
    </source>
</reference>
<dbReference type="Gene3D" id="1.20.1250.20">
    <property type="entry name" value="MFS general substrate transporter like domains"/>
    <property type="match status" value="2"/>
</dbReference>
<dbReference type="SUPFAM" id="SSF103473">
    <property type="entry name" value="MFS general substrate transporter"/>
    <property type="match status" value="1"/>
</dbReference>
<keyword evidence="9" id="KW-1185">Reference proteome</keyword>
<feature type="transmembrane region" description="Helical" evidence="6">
    <location>
        <begin position="254"/>
        <end position="274"/>
    </location>
</feature>
<dbReference type="Pfam" id="PF07690">
    <property type="entry name" value="MFS_1"/>
    <property type="match status" value="1"/>
</dbReference>
<dbReference type="InterPro" id="IPR020846">
    <property type="entry name" value="MFS_dom"/>
</dbReference>
<evidence type="ECO:0000313" key="9">
    <source>
        <dbReference type="Proteomes" id="UP000829364"/>
    </source>
</evidence>
<evidence type="ECO:0000256" key="5">
    <source>
        <dbReference type="ARBA" id="ARBA00023136"/>
    </source>
</evidence>
<feature type="transmembrane region" description="Helical" evidence="6">
    <location>
        <begin position="213"/>
        <end position="233"/>
    </location>
</feature>
<dbReference type="EMBL" id="CP086355">
    <property type="protein sequence ID" value="UNI16848.1"/>
    <property type="molecule type" value="Genomic_DNA"/>
</dbReference>
<gene>
    <name evidence="8" type="ORF">JDV02_003244</name>
</gene>
<feature type="domain" description="Major facilitator superfamily (MFS) profile" evidence="7">
    <location>
        <begin position="58"/>
        <end position="553"/>
    </location>
</feature>
<accession>A0A9Q8V8M9</accession>
<dbReference type="InterPro" id="IPR036259">
    <property type="entry name" value="MFS_trans_sf"/>
</dbReference>
<dbReference type="CDD" id="cd17502">
    <property type="entry name" value="MFS_Azr1_MDR_like"/>
    <property type="match status" value="1"/>
</dbReference>
<comment type="similarity">
    <text evidence="2">Belongs to the major facilitator superfamily. TCR/Tet family.</text>
</comment>
<feature type="transmembrane region" description="Helical" evidence="6">
    <location>
        <begin position="387"/>
        <end position="407"/>
    </location>
</feature>
<proteinExistence type="inferred from homology"/>
<feature type="transmembrane region" description="Helical" evidence="6">
    <location>
        <begin position="451"/>
        <end position="475"/>
    </location>
</feature>
<dbReference type="GO" id="GO:0005886">
    <property type="term" value="C:plasma membrane"/>
    <property type="evidence" value="ECO:0007669"/>
    <property type="project" value="TreeGrafter"/>
</dbReference>
<dbReference type="AlphaFoldDB" id="A0A9Q8V8M9"/>
<dbReference type="RefSeq" id="XP_047840329.1">
    <property type="nucleotide sequence ID" value="XM_047984355.1"/>
</dbReference>
<feature type="transmembrane region" description="Helical" evidence="6">
    <location>
        <begin position="122"/>
        <end position="146"/>
    </location>
</feature>
<dbReference type="OrthoDB" id="10021397at2759"/>
<evidence type="ECO:0000256" key="6">
    <source>
        <dbReference type="SAM" id="Phobius"/>
    </source>
</evidence>
<sequence length="599" mass="63652">MKRGTIIQRRTGKVWDELPDDWDPTTGVPPHGRLQHKDANPNPIPTPQYLSGVQVLIVLTSITLAAFLLLLDSTIISTAVPSITSEFHSLKDVGWYGAAYQLSSAALQPLVGKLFTLFDIKAVYLVFFFIFEVGSVVCAVAGGSLVLILGRVIAGLGVAGMYTGGMIIVGSCIRPESRALCTGIMMGCGQLGLVTGPLIGGVFTERLSWRWCFYINLPLGALIFGGTAFVRLPNPSPLQPLRSVLPTLHRSLDLVGFLLVAPAVSILLVALEWGGAGDYAWSSPTLIGLFWTSGVLAAAFAGWICYRGDQRALIPPGLFRSRVVVASCGVTLAVMGASFVSTYWLPIYFQTVRGDTPIWSGVHLLPNVIPSLVVSIVVGALVGKIGYYLPFAVAGGTVVALSGALLATLTPSSPPAAWAGYQVALGVGRGLAVQAGYLAMSHAVPAETLPLAVSLMIFLQYLVGSVLLTLAQVVFTSQFRAELPRRAPGIDVEAILSAGASGVGKAAIPLDKLVAVIGAYSASVTKVFYLTSFMGVVLFVAALFSGWVDTRKKTPPPPLLLLEEDTCEEEGDDDVELEDLEDLTWSEKLDEVFPRPSYI</sequence>
<evidence type="ECO:0000256" key="4">
    <source>
        <dbReference type="ARBA" id="ARBA00022989"/>
    </source>
</evidence>
<keyword evidence="5 6" id="KW-0472">Membrane</keyword>
<evidence type="ECO:0000256" key="1">
    <source>
        <dbReference type="ARBA" id="ARBA00004141"/>
    </source>
</evidence>
<keyword evidence="4 6" id="KW-1133">Transmembrane helix</keyword>
<feature type="transmembrane region" description="Helical" evidence="6">
    <location>
        <begin position="286"/>
        <end position="306"/>
    </location>
</feature>
<dbReference type="PRINTS" id="PR01036">
    <property type="entry name" value="TCRTETB"/>
</dbReference>
<dbReference type="InterPro" id="IPR011701">
    <property type="entry name" value="MFS"/>
</dbReference>
<dbReference type="GeneID" id="72065204"/>
<dbReference type="KEGG" id="ptkz:JDV02_003244"/>
<dbReference type="Proteomes" id="UP000829364">
    <property type="component" value="Chromosome 2"/>
</dbReference>
<name>A0A9Q8V8M9_9HYPO</name>